<organism evidence="7 8">
    <name type="scientific">Cytobacillus depressus</name>
    <dbReference type="NCBI Taxonomy" id="1602942"/>
    <lineage>
        <taxon>Bacteria</taxon>
        <taxon>Bacillati</taxon>
        <taxon>Bacillota</taxon>
        <taxon>Bacilli</taxon>
        <taxon>Bacillales</taxon>
        <taxon>Bacillaceae</taxon>
        <taxon>Cytobacillus</taxon>
    </lineage>
</organism>
<dbReference type="EMBL" id="WBOS01000016">
    <property type="protein sequence ID" value="KAB2329999.1"/>
    <property type="molecule type" value="Genomic_DNA"/>
</dbReference>
<reference evidence="7 8" key="1">
    <citation type="journal article" date="2016" name="Antonie Van Leeuwenhoek">
        <title>Bacillus depressus sp. nov., isolated from soil of a sunflower field.</title>
        <authorList>
            <person name="Wei X."/>
            <person name="Xin D."/>
            <person name="Xin Y."/>
            <person name="Zhang H."/>
            <person name="Wang T."/>
            <person name="Zhang J."/>
        </authorList>
    </citation>
    <scope>NUCLEOTIDE SEQUENCE [LARGE SCALE GENOMIC DNA]</scope>
    <source>
        <strain evidence="7 8">BZ1</strain>
    </source>
</reference>
<evidence type="ECO:0000256" key="3">
    <source>
        <dbReference type="ARBA" id="ARBA00022801"/>
    </source>
</evidence>
<evidence type="ECO:0000313" key="8">
    <source>
        <dbReference type="Proteomes" id="UP000481030"/>
    </source>
</evidence>
<dbReference type="AlphaFoldDB" id="A0A6L3V204"/>
<dbReference type="Gene3D" id="3.90.1720.10">
    <property type="entry name" value="endopeptidase domain like (from Nostoc punctiforme)"/>
    <property type="match status" value="2"/>
</dbReference>
<dbReference type="InterPro" id="IPR038765">
    <property type="entry name" value="Papain-like_cys_pep_sf"/>
</dbReference>
<feature type="domain" description="NlpC/P60" evidence="6">
    <location>
        <begin position="204"/>
        <end position="330"/>
    </location>
</feature>
<name>A0A6L3V204_9BACI</name>
<evidence type="ECO:0000256" key="2">
    <source>
        <dbReference type="ARBA" id="ARBA00022670"/>
    </source>
</evidence>
<keyword evidence="8" id="KW-1185">Reference proteome</keyword>
<evidence type="ECO:0000259" key="6">
    <source>
        <dbReference type="PROSITE" id="PS51935"/>
    </source>
</evidence>
<dbReference type="Proteomes" id="UP000481030">
    <property type="component" value="Unassembled WGS sequence"/>
</dbReference>
<dbReference type="SUPFAM" id="SSF54001">
    <property type="entry name" value="Cysteine proteinases"/>
    <property type="match status" value="2"/>
</dbReference>
<keyword evidence="3" id="KW-0378">Hydrolase</keyword>
<comment type="similarity">
    <text evidence="1">Belongs to the peptidase C40 family.</text>
</comment>
<dbReference type="PROSITE" id="PS51935">
    <property type="entry name" value="NLPC_P60"/>
    <property type="match status" value="2"/>
</dbReference>
<comment type="caution">
    <text evidence="7">The sequence shown here is derived from an EMBL/GenBank/DDBJ whole genome shotgun (WGS) entry which is preliminary data.</text>
</comment>
<dbReference type="GO" id="GO:0008234">
    <property type="term" value="F:cysteine-type peptidase activity"/>
    <property type="evidence" value="ECO:0007669"/>
    <property type="project" value="UniProtKB-KW"/>
</dbReference>
<evidence type="ECO:0000313" key="7">
    <source>
        <dbReference type="EMBL" id="KAB2329999.1"/>
    </source>
</evidence>
<dbReference type="Pfam" id="PF00877">
    <property type="entry name" value="NLPC_P60"/>
    <property type="match status" value="2"/>
</dbReference>
<dbReference type="OrthoDB" id="9813368at2"/>
<dbReference type="InterPro" id="IPR000064">
    <property type="entry name" value="NLP_P60_dom"/>
</dbReference>
<sequence>MNKRLVTTTLALTLGFSSLGVIPGLAEVKQNPSAVASDSLGAVSSIINPIKASAATTNVYNNQKAVDAKADQIINFGKSLIGKATYASKYNYEKLQFRCASFMAYIFESNGIDLGSRDEDYMIKQGTYVPRNQLQKGDLVFFGSSPKATVPSHVGIYIGDNKILHMANFKLNIAISDLNSTSFYRDNYMSARRVLPSLMPSNPATKADKIVENAYNLMNKVKMGSINDERNMKFTGVGYVNYIYKLNGVNLGGKTSVKDLSKLGTTVSRSKLKKGDLIFLNSTAGSSTPTRVAIYAGEQRIIVPSSDGISSRVLLSDYYNSQYMYAKRVF</sequence>
<evidence type="ECO:0000256" key="4">
    <source>
        <dbReference type="ARBA" id="ARBA00022807"/>
    </source>
</evidence>
<gene>
    <name evidence="7" type="ORF">F7731_21295</name>
</gene>
<accession>A0A6L3V204</accession>
<protein>
    <submittedName>
        <fullName evidence="7">NlpC/P60 family protein</fullName>
    </submittedName>
</protein>
<proteinExistence type="inferred from homology"/>
<dbReference type="PANTHER" id="PTHR47053:SF1">
    <property type="entry name" value="MUREIN DD-ENDOPEPTIDASE MEPH-RELATED"/>
    <property type="match status" value="1"/>
</dbReference>
<dbReference type="RefSeq" id="WP_151536814.1">
    <property type="nucleotide sequence ID" value="NZ_WBOS01000016.1"/>
</dbReference>
<keyword evidence="2" id="KW-0645">Protease</keyword>
<dbReference type="PANTHER" id="PTHR47053">
    <property type="entry name" value="MUREIN DD-ENDOPEPTIDASE MEPH-RELATED"/>
    <property type="match status" value="1"/>
</dbReference>
<keyword evidence="5" id="KW-0732">Signal</keyword>
<feature type="chain" id="PRO_5039665945" evidence="5">
    <location>
        <begin position="27"/>
        <end position="330"/>
    </location>
</feature>
<dbReference type="GO" id="GO:0006508">
    <property type="term" value="P:proteolysis"/>
    <property type="evidence" value="ECO:0007669"/>
    <property type="project" value="UniProtKB-KW"/>
</dbReference>
<evidence type="ECO:0000256" key="5">
    <source>
        <dbReference type="SAM" id="SignalP"/>
    </source>
</evidence>
<evidence type="ECO:0000256" key="1">
    <source>
        <dbReference type="ARBA" id="ARBA00007074"/>
    </source>
</evidence>
<keyword evidence="4" id="KW-0788">Thiol protease</keyword>
<feature type="domain" description="NlpC/P60" evidence="6">
    <location>
        <begin position="67"/>
        <end position="195"/>
    </location>
</feature>
<feature type="signal peptide" evidence="5">
    <location>
        <begin position="1"/>
        <end position="26"/>
    </location>
</feature>
<dbReference type="InterPro" id="IPR051202">
    <property type="entry name" value="Peptidase_C40"/>
</dbReference>